<organism evidence="1 2">
    <name type="scientific">Trichonephila clavipes</name>
    <name type="common">Golden silk orbweaver</name>
    <name type="synonym">Nephila clavipes</name>
    <dbReference type="NCBI Taxonomy" id="2585209"/>
    <lineage>
        <taxon>Eukaryota</taxon>
        <taxon>Metazoa</taxon>
        <taxon>Ecdysozoa</taxon>
        <taxon>Arthropoda</taxon>
        <taxon>Chelicerata</taxon>
        <taxon>Arachnida</taxon>
        <taxon>Araneae</taxon>
        <taxon>Araneomorphae</taxon>
        <taxon>Entelegynae</taxon>
        <taxon>Araneoidea</taxon>
        <taxon>Nephilidae</taxon>
        <taxon>Trichonephila</taxon>
    </lineage>
</organism>
<gene>
    <name evidence="1" type="ORF">TNCV_914671</name>
</gene>
<reference evidence="1" key="1">
    <citation type="submission" date="2020-08" db="EMBL/GenBank/DDBJ databases">
        <title>Multicomponent nature underlies the extraordinary mechanical properties of spider dragline silk.</title>
        <authorList>
            <person name="Kono N."/>
            <person name="Nakamura H."/>
            <person name="Mori M."/>
            <person name="Yoshida Y."/>
            <person name="Ohtoshi R."/>
            <person name="Malay A.D."/>
            <person name="Moran D.A.P."/>
            <person name="Tomita M."/>
            <person name="Numata K."/>
            <person name="Arakawa K."/>
        </authorList>
    </citation>
    <scope>NUCLEOTIDE SEQUENCE</scope>
</reference>
<protein>
    <submittedName>
        <fullName evidence="1">Uncharacterized protein</fullName>
    </submittedName>
</protein>
<dbReference type="Proteomes" id="UP000887159">
    <property type="component" value="Unassembled WGS sequence"/>
</dbReference>
<evidence type="ECO:0000313" key="1">
    <source>
        <dbReference type="EMBL" id="GFX92917.1"/>
    </source>
</evidence>
<keyword evidence="2" id="KW-1185">Reference proteome</keyword>
<accession>A0A8X6RI04</accession>
<name>A0A8X6RI04_TRICX</name>
<proteinExistence type="predicted"/>
<evidence type="ECO:0000313" key="2">
    <source>
        <dbReference type="Proteomes" id="UP000887159"/>
    </source>
</evidence>
<comment type="caution">
    <text evidence="1">The sequence shown here is derived from an EMBL/GenBank/DDBJ whole genome shotgun (WGS) entry which is preliminary data.</text>
</comment>
<sequence length="96" mass="11005">MVNQRAPLFERSEESYPCRHSYGTLSGTEAFQISQLKWERSLSPRVNHTSVTNSSFPIGQVSYSSPTSIGRETQAIVTPLRNSYEFCSFEKPVWLW</sequence>
<dbReference type="EMBL" id="BMAU01021170">
    <property type="protein sequence ID" value="GFX92917.1"/>
    <property type="molecule type" value="Genomic_DNA"/>
</dbReference>
<dbReference type="AlphaFoldDB" id="A0A8X6RI04"/>